<dbReference type="InterPro" id="IPR012640">
    <property type="entry name" value="Membr_lipoprot_lipid_attach_CS"/>
</dbReference>
<organism evidence="3 4">
    <name type="scientific">Flavobacterium cerinum</name>
    <dbReference type="NCBI Taxonomy" id="2502784"/>
    <lineage>
        <taxon>Bacteria</taxon>
        <taxon>Pseudomonadati</taxon>
        <taxon>Bacteroidota</taxon>
        <taxon>Flavobacteriia</taxon>
        <taxon>Flavobacteriales</taxon>
        <taxon>Flavobacteriaceae</taxon>
        <taxon>Flavobacterium</taxon>
    </lineage>
</organism>
<keyword evidence="2" id="KW-0732">Signal</keyword>
<gene>
    <name evidence="3" type="ORF">EPI11_01810</name>
</gene>
<dbReference type="RefSeq" id="WP_128388243.1">
    <property type="nucleotide sequence ID" value="NZ_SBII01000001.1"/>
</dbReference>
<keyword evidence="4" id="KW-1185">Reference proteome</keyword>
<comment type="caution">
    <text evidence="3">The sequence shown here is derived from an EMBL/GenBank/DDBJ whole genome shotgun (WGS) entry which is preliminary data.</text>
</comment>
<evidence type="ECO:0000256" key="1">
    <source>
        <dbReference type="ARBA" id="ARBA00017922"/>
    </source>
</evidence>
<sequence length="171" mass="19337">MKKYISGLFLLLILTACNTKNDGNEKKTDTDYFEDVAGTAQNGKYTVLNPDILKIKWETNLKKELMPLNDVELTDFEIIKGKTEGDAVEDYYMIISKTANEFTKVAALLELKDGTFYFKRREGGSVKSYQTIICRGKIQTACKPAVRINEGLMDLVCSSNVDCEKIDCEIY</sequence>
<dbReference type="OrthoDB" id="1367211at2"/>
<evidence type="ECO:0000256" key="2">
    <source>
        <dbReference type="ARBA" id="ARBA00022729"/>
    </source>
</evidence>
<dbReference type="Proteomes" id="UP000287527">
    <property type="component" value="Unassembled WGS sequence"/>
</dbReference>
<reference evidence="3 4" key="1">
    <citation type="submission" date="2019-01" db="EMBL/GenBank/DDBJ databases">
        <title>Flavobacterium sp. nov.,isolated from freshwater.</title>
        <authorList>
            <person name="Zhang R."/>
            <person name="Du Z.-J."/>
        </authorList>
    </citation>
    <scope>NUCLEOTIDE SEQUENCE [LARGE SCALE GENOMIC DNA]</scope>
    <source>
        <strain evidence="3 4">1E403</strain>
    </source>
</reference>
<evidence type="ECO:0000313" key="3">
    <source>
        <dbReference type="EMBL" id="RWX03688.1"/>
    </source>
</evidence>
<dbReference type="AlphaFoldDB" id="A0A444HFC6"/>
<name>A0A444HFC6_9FLAO</name>
<dbReference type="Pfam" id="PF08139">
    <property type="entry name" value="LPAM_1"/>
    <property type="match status" value="1"/>
</dbReference>
<dbReference type="EMBL" id="SBII01000001">
    <property type="protein sequence ID" value="RWX03688.1"/>
    <property type="molecule type" value="Genomic_DNA"/>
</dbReference>
<protein>
    <recommendedName>
        <fullName evidence="1">Type IV secretion system putative lipoprotein virB7</fullName>
    </recommendedName>
</protein>
<proteinExistence type="predicted"/>
<accession>A0A444HFC6</accession>
<dbReference type="PROSITE" id="PS51257">
    <property type="entry name" value="PROKAR_LIPOPROTEIN"/>
    <property type="match status" value="1"/>
</dbReference>
<evidence type="ECO:0000313" key="4">
    <source>
        <dbReference type="Proteomes" id="UP000287527"/>
    </source>
</evidence>